<feature type="region of interest" description="Disordered" evidence="1">
    <location>
        <begin position="1"/>
        <end position="49"/>
    </location>
</feature>
<dbReference type="Proteomes" id="UP001295423">
    <property type="component" value="Unassembled WGS sequence"/>
</dbReference>
<evidence type="ECO:0000313" key="2">
    <source>
        <dbReference type="EMBL" id="CAJ1945828.1"/>
    </source>
</evidence>
<sequence>MPTESDDQGESPPDPAHSGSDQIRPRSRNRRGKQKNNTNFGAASKPPSTVEPELKGYYYELPNVDPTVPPFLQVVKAHIAYFVSNQKDASDCLMVGESTSIAKDPFSLPPLVAPNLPDWDNRQEEHDYLKKDKKYEAEKSVRKANEAALCAMLKRHCSAAFLSAAESHPKWSTVIANNSSMDMLKVFQIVAATGGSTNVDPTMMGVEAQRKAYTCKQKENQTNAEYLQVFMQLSNTARFCDCPMGASLSRLIQETGKSDPTLAELRAVEEKIVEKEMAMAFLLGADRKRYGSLIAQANNARLFSGSDTFPTTMSGAIELLNNSRPLVTSYHSSIRSSEIGASFLADGQPSTESGSGGRGGGSNGRSGGGRNGGRGSSGRGSRGQDFERRPNRNHEQHKTHITDTSNNNNNDEVDEYSATEEPSDSINPVNTDSMAVDEDVSTTEHLFLHSNNKSSSTINMKGYFGDYPDPVWFNPDGIANILSFHDVNKHYHVVYDNRGADQFVVDFGGTKKVEFLPTDKGLYHINLNDYCKTSWTFLETVKGQK</sequence>
<protein>
    <submittedName>
        <fullName evidence="2">Uncharacterized protein</fullName>
    </submittedName>
</protein>
<feature type="compositionally biased region" description="Gly residues" evidence="1">
    <location>
        <begin position="354"/>
        <end position="381"/>
    </location>
</feature>
<keyword evidence="3" id="KW-1185">Reference proteome</keyword>
<dbReference type="AlphaFoldDB" id="A0AAD2CUD6"/>
<reference evidence="2" key="1">
    <citation type="submission" date="2023-08" db="EMBL/GenBank/DDBJ databases">
        <authorList>
            <person name="Audoor S."/>
            <person name="Bilcke G."/>
        </authorList>
    </citation>
    <scope>NUCLEOTIDE SEQUENCE</scope>
</reference>
<evidence type="ECO:0000313" key="3">
    <source>
        <dbReference type="Proteomes" id="UP001295423"/>
    </source>
</evidence>
<feature type="compositionally biased region" description="Acidic residues" evidence="1">
    <location>
        <begin position="411"/>
        <end position="423"/>
    </location>
</feature>
<gene>
    <name evidence="2" type="ORF">CYCCA115_LOCUS9971</name>
</gene>
<feature type="region of interest" description="Disordered" evidence="1">
    <location>
        <begin position="344"/>
        <end position="429"/>
    </location>
</feature>
<name>A0AAD2CUD6_9STRA</name>
<accession>A0AAD2CUD6</accession>
<dbReference type="EMBL" id="CAKOGP040001535">
    <property type="protein sequence ID" value="CAJ1945828.1"/>
    <property type="molecule type" value="Genomic_DNA"/>
</dbReference>
<feature type="compositionally biased region" description="Basic and acidic residues" evidence="1">
    <location>
        <begin position="382"/>
        <end position="401"/>
    </location>
</feature>
<proteinExistence type="predicted"/>
<feature type="compositionally biased region" description="Basic residues" evidence="1">
    <location>
        <begin position="25"/>
        <end position="34"/>
    </location>
</feature>
<comment type="caution">
    <text evidence="2">The sequence shown here is derived from an EMBL/GenBank/DDBJ whole genome shotgun (WGS) entry which is preliminary data.</text>
</comment>
<evidence type="ECO:0000256" key="1">
    <source>
        <dbReference type="SAM" id="MobiDB-lite"/>
    </source>
</evidence>
<organism evidence="2 3">
    <name type="scientific">Cylindrotheca closterium</name>
    <dbReference type="NCBI Taxonomy" id="2856"/>
    <lineage>
        <taxon>Eukaryota</taxon>
        <taxon>Sar</taxon>
        <taxon>Stramenopiles</taxon>
        <taxon>Ochrophyta</taxon>
        <taxon>Bacillariophyta</taxon>
        <taxon>Bacillariophyceae</taxon>
        <taxon>Bacillariophycidae</taxon>
        <taxon>Bacillariales</taxon>
        <taxon>Bacillariaceae</taxon>
        <taxon>Cylindrotheca</taxon>
    </lineage>
</organism>